<accession>A0A0F9KQG1</accession>
<sequence>MIPSELVLVIAVLFGSMMAGAGVTVMVYAIYMLLKYYSGPA</sequence>
<comment type="caution">
    <text evidence="2">The sequence shown here is derived from an EMBL/GenBank/DDBJ whole genome shotgun (WGS) entry which is preliminary data.</text>
</comment>
<dbReference type="EMBL" id="LAZR01007614">
    <property type="protein sequence ID" value="KKM84108.1"/>
    <property type="molecule type" value="Genomic_DNA"/>
</dbReference>
<keyword evidence="1" id="KW-0812">Transmembrane</keyword>
<gene>
    <name evidence="2" type="ORF">LCGC14_1302560</name>
</gene>
<organism evidence="2">
    <name type="scientific">marine sediment metagenome</name>
    <dbReference type="NCBI Taxonomy" id="412755"/>
    <lineage>
        <taxon>unclassified sequences</taxon>
        <taxon>metagenomes</taxon>
        <taxon>ecological metagenomes</taxon>
    </lineage>
</organism>
<reference evidence="2" key="1">
    <citation type="journal article" date="2015" name="Nature">
        <title>Complex archaea that bridge the gap between prokaryotes and eukaryotes.</title>
        <authorList>
            <person name="Spang A."/>
            <person name="Saw J.H."/>
            <person name="Jorgensen S.L."/>
            <person name="Zaremba-Niedzwiedzka K."/>
            <person name="Martijn J."/>
            <person name="Lind A.E."/>
            <person name="van Eijk R."/>
            <person name="Schleper C."/>
            <person name="Guy L."/>
            <person name="Ettema T.J."/>
        </authorList>
    </citation>
    <scope>NUCLEOTIDE SEQUENCE</scope>
</reference>
<name>A0A0F9KQG1_9ZZZZ</name>
<feature type="transmembrane region" description="Helical" evidence="1">
    <location>
        <begin position="6"/>
        <end position="34"/>
    </location>
</feature>
<keyword evidence="1" id="KW-0472">Membrane</keyword>
<protein>
    <submittedName>
        <fullName evidence="2">Uncharacterized protein</fullName>
    </submittedName>
</protein>
<keyword evidence="1" id="KW-1133">Transmembrane helix</keyword>
<dbReference type="AlphaFoldDB" id="A0A0F9KQG1"/>
<evidence type="ECO:0000256" key="1">
    <source>
        <dbReference type="SAM" id="Phobius"/>
    </source>
</evidence>
<evidence type="ECO:0000313" key="2">
    <source>
        <dbReference type="EMBL" id="KKM84108.1"/>
    </source>
</evidence>
<proteinExistence type="predicted"/>